<dbReference type="HOGENOM" id="CLU_181684_0_0_1"/>
<gene>
    <name evidence="1" type="primary">Mo06746</name>
    <name evidence="1" type="ORF">E5Q_06746</name>
</gene>
<keyword evidence="2" id="KW-1185">Reference proteome</keyword>
<proteinExistence type="predicted"/>
<dbReference type="AlphaFoldDB" id="G7EB33"/>
<name>G7EB33_MIXOS</name>
<dbReference type="InParanoid" id="G7EB33"/>
<sequence>MKLPTKTKYWTPLLAKDTWNGRTMFADDRPSGICTGLTHGKAAGKGIARGSGKLGFEPARDDDRPDYANKTGLLPSNSNTIVEGVTIFVIASSLTKVPK</sequence>
<organism evidence="1 2">
    <name type="scientific">Mixia osmundae (strain CBS 9802 / IAM 14324 / JCM 22182 / KY 12970)</name>
    <dbReference type="NCBI Taxonomy" id="764103"/>
    <lineage>
        <taxon>Eukaryota</taxon>
        <taxon>Fungi</taxon>
        <taxon>Dikarya</taxon>
        <taxon>Basidiomycota</taxon>
        <taxon>Pucciniomycotina</taxon>
        <taxon>Mixiomycetes</taxon>
        <taxon>Mixiales</taxon>
        <taxon>Mixiaceae</taxon>
        <taxon>Mixia</taxon>
    </lineage>
</organism>
<reference evidence="1 2" key="2">
    <citation type="journal article" date="2012" name="Open Biol.">
        <title>Characteristics of nucleosomes and linker DNA regions on the genome of the basidiomycete Mixia osmundae revealed by mono- and dinucleosome mapping.</title>
        <authorList>
            <person name="Nishida H."/>
            <person name="Kondo S."/>
            <person name="Matsumoto T."/>
            <person name="Suzuki Y."/>
            <person name="Yoshikawa H."/>
            <person name="Taylor T.D."/>
            <person name="Sugiyama J."/>
        </authorList>
    </citation>
    <scope>NUCLEOTIDE SEQUENCE [LARGE SCALE GENOMIC DNA]</scope>
    <source>
        <strain evidence="2">CBS 9802 / IAM 14324 / JCM 22182 / KY 12970</strain>
    </source>
</reference>
<evidence type="ECO:0000313" key="2">
    <source>
        <dbReference type="Proteomes" id="UP000009131"/>
    </source>
</evidence>
<accession>G7EB33</accession>
<evidence type="ECO:0000313" key="1">
    <source>
        <dbReference type="EMBL" id="GAB00044.1"/>
    </source>
</evidence>
<protein>
    <submittedName>
        <fullName evidence="1">Uncharacterized protein</fullName>
    </submittedName>
</protein>
<dbReference type="Proteomes" id="UP000009131">
    <property type="component" value="Unassembled WGS sequence"/>
</dbReference>
<reference evidence="1 2" key="1">
    <citation type="journal article" date="2011" name="J. Gen. Appl. Microbiol.">
        <title>Draft genome sequencing of the enigmatic basidiomycete Mixia osmundae.</title>
        <authorList>
            <person name="Nishida H."/>
            <person name="Nagatsuka Y."/>
            <person name="Sugiyama J."/>
        </authorList>
    </citation>
    <scope>NUCLEOTIDE SEQUENCE [LARGE SCALE GENOMIC DNA]</scope>
    <source>
        <strain evidence="2">CBS 9802 / IAM 14324 / JCM 22182 / KY 12970</strain>
    </source>
</reference>
<dbReference type="EMBL" id="BABT02000259">
    <property type="protein sequence ID" value="GAB00044.1"/>
    <property type="molecule type" value="Genomic_DNA"/>
</dbReference>
<comment type="caution">
    <text evidence="1">The sequence shown here is derived from an EMBL/GenBank/DDBJ whole genome shotgun (WGS) entry which is preliminary data.</text>
</comment>
<dbReference type="RefSeq" id="XP_014565650.1">
    <property type="nucleotide sequence ID" value="XM_014710164.1"/>
</dbReference>
<dbReference type="RefSeq" id="XP_014564676.1">
    <property type="nucleotide sequence ID" value="XM_014709190.1"/>
</dbReference>